<feature type="region of interest" description="Disordered" evidence="1">
    <location>
        <begin position="1"/>
        <end position="25"/>
    </location>
</feature>
<dbReference type="AlphaFoldDB" id="A0A6V7P6H1"/>
<accession>A0A6V7P6H1</accession>
<dbReference type="EMBL" id="LR862145">
    <property type="protein sequence ID" value="CAD1826407.1"/>
    <property type="molecule type" value="Genomic_DNA"/>
</dbReference>
<feature type="compositionally biased region" description="Basic and acidic residues" evidence="1">
    <location>
        <begin position="80"/>
        <end position="90"/>
    </location>
</feature>
<feature type="compositionally biased region" description="Polar residues" evidence="1">
    <location>
        <begin position="1"/>
        <end position="11"/>
    </location>
</feature>
<gene>
    <name evidence="2" type="ORF">CB5_LOCUS9618</name>
</gene>
<feature type="region of interest" description="Disordered" evidence="1">
    <location>
        <begin position="80"/>
        <end position="108"/>
    </location>
</feature>
<reference evidence="2" key="1">
    <citation type="submission" date="2020-07" db="EMBL/GenBank/DDBJ databases">
        <authorList>
            <person name="Lin J."/>
        </authorList>
    </citation>
    <scope>NUCLEOTIDE SEQUENCE</scope>
</reference>
<evidence type="ECO:0000313" key="2">
    <source>
        <dbReference type="EMBL" id="CAD1826407.1"/>
    </source>
</evidence>
<organism evidence="2">
    <name type="scientific">Ananas comosus var. bracteatus</name>
    <name type="common">red pineapple</name>
    <dbReference type="NCBI Taxonomy" id="296719"/>
    <lineage>
        <taxon>Eukaryota</taxon>
        <taxon>Viridiplantae</taxon>
        <taxon>Streptophyta</taxon>
        <taxon>Embryophyta</taxon>
        <taxon>Tracheophyta</taxon>
        <taxon>Spermatophyta</taxon>
        <taxon>Magnoliopsida</taxon>
        <taxon>Liliopsida</taxon>
        <taxon>Poales</taxon>
        <taxon>Bromeliaceae</taxon>
        <taxon>Bromelioideae</taxon>
        <taxon>Ananas</taxon>
    </lineage>
</organism>
<evidence type="ECO:0000256" key="1">
    <source>
        <dbReference type="SAM" id="MobiDB-lite"/>
    </source>
</evidence>
<protein>
    <submittedName>
        <fullName evidence="2">Uncharacterized protein</fullName>
    </submittedName>
</protein>
<dbReference type="PANTHER" id="PTHR34808:SF9">
    <property type="entry name" value="OS04G0458800 PROTEIN"/>
    <property type="match status" value="1"/>
</dbReference>
<dbReference type="PANTHER" id="PTHR34808">
    <property type="entry name" value="EXPRESSED PROTEIN"/>
    <property type="match status" value="1"/>
</dbReference>
<sequence length="108" mass="11913">MGSIERQSSIESEPPNLQEFNEPPTLTTVEMKRAREEALKILRSNSPEEALRIFTEGLKLKDDLVDGAKVKKVALAVSGREWKQPPKDQEALSPPNAVSVKDVASAPF</sequence>
<proteinExistence type="predicted"/>
<name>A0A6V7P6H1_ANACO</name>